<proteinExistence type="inferred from homology"/>
<dbReference type="PANTHER" id="PTHR43226:SF4">
    <property type="entry name" value="XAA-PRO AMINOPEPTIDASE 3"/>
    <property type="match status" value="1"/>
</dbReference>
<dbReference type="Gene3D" id="3.90.230.10">
    <property type="entry name" value="Creatinase/methionine aminopeptidase superfamily"/>
    <property type="match status" value="1"/>
</dbReference>
<dbReference type="GO" id="GO:0006508">
    <property type="term" value="P:proteolysis"/>
    <property type="evidence" value="ECO:0007669"/>
    <property type="project" value="UniProtKB-KW"/>
</dbReference>
<dbReference type="EMBL" id="CYHH01000002">
    <property type="protein sequence ID" value="CUB05668.1"/>
    <property type="molecule type" value="Genomic_DNA"/>
</dbReference>
<dbReference type="AlphaFoldDB" id="A0A0K6IRF6"/>
<keyword evidence="9" id="KW-0464">Manganese</keyword>
<evidence type="ECO:0000256" key="2">
    <source>
        <dbReference type="ARBA" id="ARBA00001936"/>
    </source>
</evidence>
<dbReference type="OrthoDB" id="5288399at2"/>
<evidence type="ECO:0000256" key="11">
    <source>
        <dbReference type="ARBA" id="ARBA00075356"/>
    </source>
</evidence>
<evidence type="ECO:0000256" key="5">
    <source>
        <dbReference type="ARBA" id="ARBA00022670"/>
    </source>
</evidence>
<comment type="cofactor">
    <cofactor evidence="2">
        <name>Mn(2+)</name>
        <dbReference type="ChEBI" id="CHEBI:29035"/>
    </cofactor>
</comment>
<evidence type="ECO:0000313" key="14">
    <source>
        <dbReference type="EMBL" id="CUB05668.1"/>
    </source>
</evidence>
<evidence type="ECO:0000313" key="15">
    <source>
        <dbReference type="Proteomes" id="UP000182108"/>
    </source>
</evidence>
<dbReference type="InterPro" id="IPR029149">
    <property type="entry name" value="Creatin/AminoP/Spt16_N"/>
</dbReference>
<name>A0A0K6IRF6_9PROT</name>
<evidence type="ECO:0000256" key="9">
    <source>
        <dbReference type="ARBA" id="ARBA00023211"/>
    </source>
</evidence>
<dbReference type="RefSeq" id="WP_055422813.1">
    <property type="nucleotide sequence ID" value="NZ_CYHH01000002.1"/>
</dbReference>
<gene>
    <name evidence="14" type="ORF">Ga0061068_10287</name>
</gene>
<organism evidence="14 15">
    <name type="scientific">Tepidiphilus thermophilus</name>
    <dbReference type="NCBI Taxonomy" id="876478"/>
    <lineage>
        <taxon>Bacteria</taxon>
        <taxon>Pseudomonadati</taxon>
        <taxon>Pseudomonadota</taxon>
        <taxon>Hydrogenophilia</taxon>
        <taxon>Hydrogenophilales</taxon>
        <taxon>Hydrogenophilaceae</taxon>
        <taxon>Tepidiphilus</taxon>
    </lineage>
</organism>
<dbReference type="GO" id="GO:0030145">
    <property type="term" value="F:manganese ion binding"/>
    <property type="evidence" value="ECO:0007669"/>
    <property type="project" value="InterPro"/>
</dbReference>
<dbReference type="PANTHER" id="PTHR43226">
    <property type="entry name" value="XAA-PRO AMINOPEPTIDASE 3"/>
    <property type="match status" value="1"/>
</dbReference>
<evidence type="ECO:0000256" key="10">
    <source>
        <dbReference type="ARBA" id="ARBA00069363"/>
    </source>
</evidence>
<accession>A0A0K6IRF6</accession>
<evidence type="ECO:0000256" key="6">
    <source>
        <dbReference type="ARBA" id="ARBA00022723"/>
    </source>
</evidence>
<keyword evidence="8" id="KW-0482">Metalloprotease</keyword>
<dbReference type="Pfam" id="PF00557">
    <property type="entry name" value="Peptidase_M24"/>
    <property type="match status" value="1"/>
</dbReference>
<keyword evidence="15" id="KW-1185">Reference proteome</keyword>
<keyword evidence="5" id="KW-0645">Protease</keyword>
<dbReference type="SUPFAM" id="SSF55920">
    <property type="entry name" value="Creatinase/aminopeptidase"/>
    <property type="match status" value="1"/>
</dbReference>
<dbReference type="InterPro" id="IPR052433">
    <property type="entry name" value="X-Pro_dipept-like"/>
</dbReference>
<evidence type="ECO:0000256" key="1">
    <source>
        <dbReference type="ARBA" id="ARBA00001424"/>
    </source>
</evidence>
<keyword evidence="6" id="KW-0479">Metal-binding</keyword>
<dbReference type="Pfam" id="PF05195">
    <property type="entry name" value="AMP_N"/>
    <property type="match status" value="1"/>
</dbReference>
<evidence type="ECO:0000256" key="7">
    <source>
        <dbReference type="ARBA" id="ARBA00022801"/>
    </source>
</evidence>
<dbReference type="InterPro" id="IPR007865">
    <property type="entry name" value="Aminopep_P_N"/>
</dbReference>
<feature type="domain" description="Aminopeptidase P N-terminal" evidence="13">
    <location>
        <begin position="12"/>
        <end position="147"/>
    </location>
</feature>
<dbReference type="EC" id="3.4.11.9" evidence="4"/>
<dbReference type="SUPFAM" id="SSF53092">
    <property type="entry name" value="Creatinase/prolidase N-terminal domain"/>
    <property type="match status" value="1"/>
</dbReference>
<dbReference type="PRINTS" id="PR00599">
    <property type="entry name" value="MAPEPTIDASE"/>
</dbReference>
<comment type="catalytic activity">
    <reaction evidence="1">
        <text>Release of any N-terminal amino acid, including proline, that is linked to proline, even from a dipeptide or tripeptide.</text>
        <dbReference type="EC" id="3.4.11.9"/>
    </reaction>
</comment>
<dbReference type="GO" id="GO:0005829">
    <property type="term" value="C:cytosol"/>
    <property type="evidence" value="ECO:0007669"/>
    <property type="project" value="TreeGrafter"/>
</dbReference>
<comment type="similarity">
    <text evidence="3">Belongs to the peptidase M24B family.</text>
</comment>
<keyword evidence="14" id="KW-0031">Aminopeptidase</keyword>
<dbReference type="InterPro" id="IPR001131">
    <property type="entry name" value="Peptidase_M24B_aminopep-P_CS"/>
</dbReference>
<dbReference type="SMART" id="SM01011">
    <property type="entry name" value="AMP_N"/>
    <property type="match status" value="1"/>
</dbReference>
<dbReference type="Gene3D" id="3.40.350.10">
    <property type="entry name" value="Creatinase/prolidase N-terminal domain"/>
    <property type="match status" value="1"/>
</dbReference>
<dbReference type="Proteomes" id="UP000182108">
    <property type="component" value="Unassembled WGS sequence"/>
</dbReference>
<dbReference type="InterPro" id="IPR000994">
    <property type="entry name" value="Pept_M24"/>
</dbReference>
<reference evidence="15" key="1">
    <citation type="submission" date="2015-08" db="EMBL/GenBank/DDBJ databases">
        <authorList>
            <person name="Babu N.S."/>
            <person name="Beckwith C.J."/>
            <person name="Beseler K.G."/>
            <person name="Brison A."/>
            <person name="Carone J.V."/>
            <person name="Caskin T.P."/>
            <person name="Diamond M."/>
            <person name="Durham M.E."/>
            <person name="Foxe J.M."/>
            <person name="Go M."/>
            <person name="Henderson B.A."/>
            <person name="Jones I.B."/>
            <person name="McGettigan J.A."/>
            <person name="Micheletti S.J."/>
            <person name="Nasrallah M.E."/>
            <person name="Ortiz D."/>
            <person name="Piller C.R."/>
            <person name="Privatt S.R."/>
            <person name="Schneider S.L."/>
            <person name="Sharp S."/>
            <person name="Smith T.C."/>
            <person name="Stanton J.D."/>
            <person name="Ullery H.E."/>
            <person name="Wilson R.J."/>
            <person name="Serrano M.G."/>
            <person name="Buck G."/>
            <person name="Lee V."/>
            <person name="Wang Y."/>
            <person name="Carvalho R."/>
            <person name="Voegtly L."/>
            <person name="Shi R."/>
            <person name="Duckworth R."/>
            <person name="Johnson A."/>
            <person name="Loviza R."/>
            <person name="Walstead R."/>
            <person name="Shah Z."/>
            <person name="Kiflezghi M."/>
            <person name="Wade K."/>
            <person name="Ball S.L."/>
            <person name="Bradley K.W."/>
            <person name="Asai D.J."/>
            <person name="Bowman C.A."/>
            <person name="Russell D.A."/>
            <person name="Pope W.H."/>
            <person name="Jacobs-Sera D."/>
            <person name="Hendrix R.W."/>
            <person name="Hatfull G.F."/>
        </authorList>
    </citation>
    <scope>NUCLEOTIDE SEQUENCE [LARGE SCALE GENOMIC DNA]</scope>
    <source>
        <strain evidence="15">JCM 19170</strain>
    </source>
</reference>
<evidence type="ECO:0000256" key="8">
    <source>
        <dbReference type="ARBA" id="ARBA00023049"/>
    </source>
</evidence>
<sequence>MNPDFPVGRYHEDLSAFAKRRASLLAQLEVTGGGALLLPTAPERIRNGGTTYPYRFDSDFYYLTGYIEPDAWLLLRTHESPRSVLFCRDRDPEKELWEGRRLGVAAAPQALGLEAAFPLAELDAKLPELVAGAPALWLPLAENEEIDARLRRLLPALRTKARLGPPAPATLHDARALIARMRRIKDAFELELMQRSATIAAHAHRRAMRVCRPGVHEYTLEAEIIAEFRRHGAQGPSYPTIVAGGANACILHYTDNRSRLKAGELVLIDAGCEYDGYASDITRTFPVDGRFRPPQRLLYDLVLAAQEAAIAAIRPGATFDDPHQAAVRVLVQGLLDLGFLSGSLDEALERQTYKRFYMHRTGHWLGLDVHDAGPTHENGLPVTLVPGMVLTVEPGLYVPEADDVPRDFWNLGIRIEDDALVTERGCRLLTRDVPVAAEAIEALMQHESD</sequence>
<keyword evidence="7" id="KW-0378">Hydrolase</keyword>
<dbReference type="GO" id="GO:0070006">
    <property type="term" value="F:metalloaminopeptidase activity"/>
    <property type="evidence" value="ECO:0007669"/>
    <property type="project" value="InterPro"/>
</dbReference>
<evidence type="ECO:0000256" key="3">
    <source>
        <dbReference type="ARBA" id="ARBA00008766"/>
    </source>
</evidence>
<protein>
    <recommendedName>
        <fullName evidence="10">Xaa-Pro aminopeptidase</fullName>
        <ecNumber evidence="4">3.4.11.9</ecNumber>
    </recommendedName>
    <alternativeName>
        <fullName evidence="11">Aminopeptidase P II</fullName>
    </alternativeName>
    <alternativeName>
        <fullName evidence="12">X-Pro aminopeptidase</fullName>
    </alternativeName>
</protein>
<evidence type="ECO:0000256" key="12">
    <source>
        <dbReference type="ARBA" id="ARBA00081411"/>
    </source>
</evidence>
<dbReference type="CDD" id="cd01087">
    <property type="entry name" value="Prolidase"/>
    <property type="match status" value="1"/>
</dbReference>
<evidence type="ECO:0000259" key="13">
    <source>
        <dbReference type="SMART" id="SM01011"/>
    </source>
</evidence>
<dbReference type="PROSITE" id="PS00491">
    <property type="entry name" value="PROLINE_PEPTIDASE"/>
    <property type="match status" value="1"/>
</dbReference>
<dbReference type="InterPro" id="IPR036005">
    <property type="entry name" value="Creatinase/aminopeptidase-like"/>
</dbReference>
<dbReference type="FunFam" id="3.90.230.10:FF:000002">
    <property type="entry name" value="Xaa-Pro aminopeptidase 3"/>
    <property type="match status" value="1"/>
</dbReference>
<dbReference type="InterPro" id="IPR001714">
    <property type="entry name" value="Pept_M24_MAP"/>
</dbReference>
<evidence type="ECO:0000256" key="4">
    <source>
        <dbReference type="ARBA" id="ARBA00012574"/>
    </source>
</evidence>